<proteinExistence type="predicted"/>
<evidence type="ECO:0000313" key="2">
    <source>
        <dbReference type="Proteomes" id="UP000283269"/>
    </source>
</evidence>
<dbReference type="InParanoid" id="A0A409WRL5"/>
<name>A0A409WRL5_PSICY</name>
<comment type="caution">
    <text evidence="1">The sequence shown here is derived from an EMBL/GenBank/DDBJ whole genome shotgun (WGS) entry which is preliminary data.</text>
</comment>
<sequence>MHRHPDLRVARFPAVYANTDMTRAQARLVRSSSRSAPWDYDNAVKAMMGTIVDLRSIDAWNYVLCRLGELIEGENSKVTERLKEHM</sequence>
<reference evidence="1 2" key="1">
    <citation type="journal article" date="2018" name="Evol. Lett.">
        <title>Horizontal gene cluster transfer increased hallucinogenic mushroom diversity.</title>
        <authorList>
            <person name="Reynolds H.T."/>
            <person name="Vijayakumar V."/>
            <person name="Gluck-Thaler E."/>
            <person name="Korotkin H.B."/>
            <person name="Matheny P.B."/>
            <person name="Slot J.C."/>
        </authorList>
    </citation>
    <scope>NUCLEOTIDE SEQUENCE [LARGE SCALE GENOMIC DNA]</scope>
    <source>
        <strain evidence="1 2">2631</strain>
    </source>
</reference>
<protein>
    <submittedName>
        <fullName evidence="1">Uncharacterized protein</fullName>
    </submittedName>
</protein>
<evidence type="ECO:0000313" key="1">
    <source>
        <dbReference type="EMBL" id="PPQ81153.1"/>
    </source>
</evidence>
<dbReference type="AlphaFoldDB" id="A0A409WRL5"/>
<accession>A0A409WRL5</accession>
<keyword evidence="2" id="KW-1185">Reference proteome</keyword>
<gene>
    <name evidence="1" type="ORF">CVT25_015205</name>
</gene>
<organism evidence="1 2">
    <name type="scientific">Psilocybe cyanescens</name>
    <dbReference type="NCBI Taxonomy" id="93625"/>
    <lineage>
        <taxon>Eukaryota</taxon>
        <taxon>Fungi</taxon>
        <taxon>Dikarya</taxon>
        <taxon>Basidiomycota</taxon>
        <taxon>Agaricomycotina</taxon>
        <taxon>Agaricomycetes</taxon>
        <taxon>Agaricomycetidae</taxon>
        <taxon>Agaricales</taxon>
        <taxon>Agaricineae</taxon>
        <taxon>Strophariaceae</taxon>
        <taxon>Psilocybe</taxon>
    </lineage>
</organism>
<dbReference type="Proteomes" id="UP000283269">
    <property type="component" value="Unassembled WGS sequence"/>
</dbReference>
<dbReference type="EMBL" id="NHYD01003279">
    <property type="protein sequence ID" value="PPQ81153.1"/>
    <property type="molecule type" value="Genomic_DNA"/>
</dbReference>